<dbReference type="Proteomes" id="UP000335636">
    <property type="component" value="Unassembled WGS sequence"/>
</dbReference>
<comment type="caution">
    <text evidence="2">The sequence shown here is derived from an EMBL/GenBank/DDBJ whole genome shotgun (WGS) entry which is preliminary data.</text>
</comment>
<proteinExistence type="predicted"/>
<evidence type="ECO:0000313" key="2">
    <source>
        <dbReference type="EMBL" id="VTJ87670.1"/>
    </source>
</evidence>
<accession>A0A5E4D289</accession>
<reference evidence="2" key="1">
    <citation type="submission" date="2019-04" db="EMBL/GenBank/DDBJ databases">
        <authorList>
            <person name="Alioto T."/>
            <person name="Alioto T."/>
        </authorList>
    </citation>
    <scope>NUCLEOTIDE SEQUENCE [LARGE SCALE GENOMIC DNA]</scope>
</reference>
<feature type="signal peptide" evidence="1">
    <location>
        <begin position="1"/>
        <end position="33"/>
    </location>
</feature>
<organism evidence="2 3">
    <name type="scientific">Marmota monax</name>
    <name type="common">Woodchuck</name>
    <dbReference type="NCBI Taxonomy" id="9995"/>
    <lineage>
        <taxon>Eukaryota</taxon>
        <taxon>Metazoa</taxon>
        <taxon>Chordata</taxon>
        <taxon>Craniata</taxon>
        <taxon>Vertebrata</taxon>
        <taxon>Euteleostomi</taxon>
        <taxon>Mammalia</taxon>
        <taxon>Eutheria</taxon>
        <taxon>Euarchontoglires</taxon>
        <taxon>Glires</taxon>
        <taxon>Rodentia</taxon>
        <taxon>Sciuromorpha</taxon>
        <taxon>Sciuridae</taxon>
        <taxon>Xerinae</taxon>
        <taxon>Marmotini</taxon>
        <taxon>Marmota</taxon>
    </lineage>
</organism>
<name>A0A5E4D289_MARMO</name>
<evidence type="ECO:0000256" key="1">
    <source>
        <dbReference type="SAM" id="SignalP"/>
    </source>
</evidence>
<evidence type="ECO:0000313" key="3">
    <source>
        <dbReference type="Proteomes" id="UP000335636"/>
    </source>
</evidence>
<gene>
    <name evidence="2" type="ORF">MONAX_5E014979</name>
</gene>
<keyword evidence="3" id="KW-1185">Reference proteome</keyword>
<sequence length="75" mass="8204">MARGLALPRRATLCVRAVWAAAALLLSAPGTSELSFGGHSTYYLLEKRPEADRGRAILHQNKPNIKVEKGEKKAF</sequence>
<dbReference type="EMBL" id="CABDUW010002680">
    <property type="protein sequence ID" value="VTJ87670.1"/>
    <property type="molecule type" value="Genomic_DNA"/>
</dbReference>
<protein>
    <submittedName>
        <fullName evidence="2">Uncharacterized protein</fullName>
    </submittedName>
</protein>
<feature type="chain" id="PRO_5022997486" evidence="1">
    <location>
        <begin position="34"/>
        <end position="75"/>
    </location>
</feature>
<dbReference type="AlphaFoldDB" id="A0A5E4D289"/>
<keyword evidence="1" id="KW-0732">Signal</keyword>